<evidence type="ECO:0000313" key="2">
    <source>
        <dbReference type="Proteomes" id="UP001234178"/>
    </source>
</evidence>
<keyword evidence="2" id="KW-1185">Reference proteome</keyword>
<reference evidence="1 2" key="1">
    <citation type="journal article" date="2023" name="Nucleic Acids Res.">
        <title>The hologenome of Daphnia magna reveals possible DNA methylation and microbiome-mediated evolution of the host genome.</title>
        <authorList>
            <person name="Chaturvedi A."/>
            <person name="Li X."/>
            <person name="Dhandapani V."/>
            <person name="Marshall H."/>
            <person name="Kissane S."/>
            <person name="Cuenca-Cambronero M."/>
            <person name="Asole G."/>
            <person name="Calvet F."/>
            <person name="Ruiz-Romero M."/>
            <person name="Marangio P."/>
            <person name="Guigo R."/>
            <person name="Rago D."/>
            <person name="Mirbahai L."/>
            <person name="Eastwood N."/>
            <person name="Colbourne J.K."/>
            <person name="Zhou J."/>
            <person name="Mallon E."/>
            <person name="Orsini L."/>
        </authorList>
    </citation>
    <scope>NUCLEOTIDE SEQUENCE [LARGE SCALE GENOMIC DNA]</scope>
    <source>
        <strain evidence="1">LRV0_1</strain>
    </source>
</reference>
<name>A0ABQ9ZP17_9CRUS</name>
<dbReference type="EMBL" id="JAOYFB010000004">
    <property type="protein sequence ID" value="KAK4014320.1"/>
    <property type="molecule type" value="Genomic_DNA"/>
</dbReference>
<comment type="caution">
    <text evidence="1">The sequence shown here is derived from an EMBL/GenBank/DDBJ whole genome shotgun (WGS) entry which is preliminary data.</text>
</comment>
<sequence length="162" mass="18336">MATFNELQQVYLEYTHNLLPGTIGLSFPDFCTGYNVFTEQPAFPALHGANEEQAATNYRKIPVDVEQLKDYLACDFKIRGISVLMQISEPTLKRRIKEYGLSIRGSYSNISDNDLDIVIANVLKRFPKFGLQLLQGKLVANGYKLQEKRLQASYARIGLKKA</sequence>
<dbReference type="Proteomes" id="UP001234178">
    <property type="component" value="Unassembled WGS sequence"/>
</dbReference>
<evidence type="ECO:0000313" key="1">
    <source>
        <dbReference type="EMBL" id="KAK4014320.1"/>
    </source>
</evidence>
<gene>
    <name evidence="1" type="ORF">OUZ56_026846</name>
</gene>
<organism evidence="1 2">
    <name type="scientific">Daphnia magna</name>
    <dbReference type="NCBI Taxonomy" id="35525"/>
    <lineage>
        <taxon>Eukaryota</taxon>
        <taxon>Metazoa</taxon>
        <taxon>Ecdysozoa</taxon>
        <taxon>Arthropoda</taxon>
        <taxon>Crustacea</taxon>
        <taxon>Branchiopoda</taxon>
        <taxon>Diplostraca</taxon>
        <taxon>Cladocera</taxon>
        <taxon>Anomopoda</taxon>
        <taxon>Daphniidae</taxon>
        <taxon>Daphnia</taxon>
    </lineage>
</organism>
<proteinExistence type="predicted"/>
<accession>A0ABQ9ZP17</accession>
<protein>
    <submittedName>
        <fullName evidence="1">Uncharacterized protein</fullName>
    </submittedName>
</protein>